<feature type="transmembrane region" description="Helical" evidence="1">
    <location>
        <begin position="34"/>
        <end position="52"/>
    </location>
</feature>
<dbReference type="AlphaFoldDB" id="A0A5P2D7R9"/>
<protein>
    <recommendedName>
        <fullName evidence="4">YcxB-like protein domain-containing protein</fullName>
    </recommendedName>
</protein>
<keyword evidence="1" id="KW-0812">Transmembrane</keyword>
<evidence type="ECO:0008006" key="4">
    <source>
        <dbReference type="Google" id="ProtNLM"/>
    </source>
</evidence>
<keyword evidence="1" id="KW-0472">Membrane</keyword>
<dbReference type="EMBL" id="CP029190">
    <property type="protein sequence ID" value="QES50247.1"/>
    <property type="molecule type" value="Genomic_DNA"/>
</dbReference>
<organism evidence="2 3">
    <name type="scientific">Streptomyces venezuelae</name>
    <dbReference type="NCBI Taxonomy" id="54571"/>
    <lineage>
        <taxon>Bacteria</taxon>
        <taxon>Bacillati</taxon>
        <taxon>Actinomycetota</taxon>
        <taxon>Actinomycetes</taxon>
        <taxon>Kitasatosporales</taxon>
        <taxon>Streptomycetaceae</taxon>
        <taxon>Streptomyces</taxon>
    </lineage>
</organism>
<dbReference type="OrthoDB" id="4327547at2"/>
<evidence type="ECO:0000313" key="3">
    <source>
        <dbReference type="Proteomes" id="UP000325211"/>
    </source>
</evidence>
<sequence>MNTGEIVFEYRPTADDYRTALGAWFSRTWPGRRAMVLPAVMSVAGVVVYGLVRGFDPGIGGIVTAVVLITAVVGAVRARSRIARESFAAMEPHGDSRTVLGETGIVITGGGPDRTVFDWPGSGGPAWYHETPGLFVLTADKGRTFLALPKRGAADPADVDRVRELLDRNLKRY</sequence>
<gene>
    <name evidence="2" type="ORF">DEJ50_22895</name>
</gene>
<name>A0A5P2D7R9_STRVZ</name>
<dbReference type="Proteomes" id="UP000325211">
    <property type="component" value="Chromosome"/>
</dbReference>
<reference evidence="2 3" key="1">
    <citation type="submission" date="2018-05" db="EMBL/GenBank/DDBJ databases">
        <title>Streptomyces venezuelae.</title>
        <authorList>
            <person name="Kim W."/>
            <person name="Lee N."/>
            <person name="Cho B.-K."/>
        </authorList>
    </citation>
    <scope>NUCLEOTIDE SEQUENCE [LARGE SCALE GENOMIC DNA]</scope>
    <source>
        <strain evidence="2 3">ATCC 21782</strain>
    </source>
</reference>
<dbReference type="RefSeq" id="WP_150209890.1">
    <property type="nucleotide sequence ID" value="NZ_CP029190.1"/>
</dbReference>
<keyword evidence="1" id="KW-1133">Transmembrane helix</keyword>
<proteinExistence type="predicted"/>
<accession>A0A5P2D7R9</accession>
<feature type="transmembrane region" description="Helical" evidence="1">
    <location>
        <begin position="58"/>
        <end position="76"/>
    </location>
</feature>
<evidence type="ECO:0000313" key="2">
    <source>
        <dbReference type="EMBL" id="QES50247.1"/>
    </source>
</evidence>
<evidence type="ECO:0000256" key="1">
    <source>
        <dbReference type="SAM" id="Phobius"/>
    </source>
</evidence>